<dbReference type="GO" id="GO:0015716">
    <property type="term" value="P:organic phosphonate transport"/>
    <property type="evidence" value="ECO:0007669"/>
    <property type="project" value="InterPro"/>
</dbReference>
<dbReference type="InterPro" id="IPR009609">
    <property type="entry name" value="Phosphonate_metab_PhnG"/>
</dbReference>
<dbReference type="RefSeq" id="WP_114352905.1">
    <property type="nucleotide sequence ID" value="NZ_QPJJ01000007.1"/>
</dbReference>
<dbReference type="Pfam" id="PF06754">
    <property type="entry name" value="PhnG"/>
    <property type="match status" value="1"/>
</dbReference>
<organism evidence="1 2">
    <name type="scientific">Saliterribacillus persicus</name>
    <dbReference type="NCBI Taxonomy" id="930114"/>
    <lineage>
        <taxon>Bacteria</taxon>
        <taxon>Bacillati</taxon>
        <taxon>Bacillota</taxon>
        <taxon>Bacilli</taxon>
        <taxon>Bacillales</taxon>
        <taxon>Bacillaceae</taxon>
        <taxon>Saliterribacillus</taxon>
    </lineage>
</organism>
<gene>
    <name evidence="1" type="ORF">DFR57_10772</name>
</gene>
<dbReference type="AlphaFoldDB" id="A0A368XUH7"/>
<dbReference type="OrthoDB" id="3182891at2"/>
<proteinExistence type="predicted"/>
<dbReference type="EMBL" id="QPJJ01000007">
    <property type="protein sequence ID" value="RCW69684.1"/>
    <property type="molecule type" value="Genomic_DNA"/>
</dbReference>
<comment type="caution">
    <text evidence="1">The sequence shown here is derived from an EMBL/GenBank/DDBJ whole genome shotgun (WGS) entry which is preliminary data.</text>
</comment>
<evidence type="ECO:0000313" key="2">
    <source>
        <dbReference type="Proteomes" id="UP000252585"/>
    </source>
</evidence>
<reference evidence="1 2" key="1">
    <citation type="submission" date="2018-07" db="EMBL/GenBank/DDBJ databases">
        <title>Genomic Encyclopedia of Type Strains, Phase IV (KMG-IV): sequencing the most valuable type-strain genomes for metagenomic binning, comparative biology and taxonomic classification.</title>
        <authorList>
            <person name="Goeker M."/>
        </authorList>
    </citation>
    <scope>NUCLEOTIDE SEQUENCE [LARGE SCALE GENOMIC DNA]</scope>
    <source>
        <strain evidence="1 2">DSM 27696</strain>
    </source>
</reference>
<accession>A0A368XUH7</accession>
<keyword evidence="2" id="KW-1185">Reference proteome</keyword>
<name>A0A368XUH7_9BACI</name>
<sequence length="140" mass="15957">MKRKQRTEILIQDGGSLANKLAETITTKYNYLEIIKPQYGLTMVKMRETAKKSLFYVGEVLITEAKIEINQTIGIGLVIGMEKKMAKSLAIIDAAYRASLPETKNWDVYLLQREKQITELRAKEQAGLLKSKVNFETMEV</sequence>
<evidence type="ECO:0000313" key="1">
    <source>
        <dbReference type="EMBL" id="RCW69684.1"/>
    </source>
</evidence>
<dbReference type="NCBIfam" id="TIGR03293">
    <property type="entry name" value="PhnG_redo"/>
    <property type="match status" value="1"/>
</dbReference>
<protein>
    <submittedName>
        <fullName evidence="1">Alpha-D-ribose 1-methylphosphonate 5-triphosphate synthase subunit PhnG</fullName>
    </submittedName>
</protein>
<dbReference type="Proteomes" id="UP000252585">
    <property type="component" value="Unassembled WGS sequence"/>
</dbReference>
<dbReference type="GO" id="GO:0019634">
    <property type="term" value="P:organic phosphonate metabolic process"/>
    <property type="evidence" value="ECO:0007669"/>
    <property type="project" value="InterPro"/>
</dbReference>